<keyword evidence="7" id="KW-0539">Nucleus</keyword>
<proteinExistence type="inferred from homology"/>
<dbReference type="Pfam" id="PF08799">
    <property type="entry name" value="PRP4"/>
    <property type="match status" value="1"/>
</dbReference>
<comment type="caution">
    <text evidence="11">The sequence shown here is derived from an EMBL/GenBank/DDBJ whole genome shotgun (WGS) entry which is preliminary data.</text>
</comment>
<comment type="similarity">
    <text evidence="2">Belongs to the PRP18 family.</text>
</comment>
<evidence type="ECO:0000256" key="4">
    <source>
        <dbReference type="ARBA" id="ARBA00022664"/>
    </source>
</evidence>
<dbReference type="EMBL" id="JAWDGP010000265">
    <property type="protein sequence ID" value="KAK3802078.1"/>
    <property type="molecule type" value="Genomic_DNA"/>
</dbReference>
<dbReference type="Pfam" id="PF02840">
    <property type="entry name" value="Prp18"/>
    <property type="match status" value="1"/>
</dbReference>
<feature type="compositionally biased region" description="Basic and acidic residues" evidence="9">
    <location>
        <begin position="37"/>
        <end position="46"/>
    </location>
</feature>
<comment type="subcellular location">
    <subcellularLocation>
        <location evidence="1">Nucleus</location>
    </subcellularLocation>
</comment>
<dbReference type="InterPro" id="IPR039979">
    <property type="entry name" value="PRPF18"/>
</dbReference>
<reference evidence="11" key="1">
    <citation type="journal article" date="2023" name="G3 (Bethesda)">
        <title>A reference genome for the long-term kleptoplast-retaining sea slug Elysia crispata morphotype clarki.</title>
        <authorList>
            <person name="Eastman K.E."/>
            <person name="Pendleton A.L."/>
            <person name="Shaikh M.A."/>
            <person name="Suttiyut T."/>
            <person name="Ogas R."/>
            <person name="Tomko P."/>
            <person name="Gavelis G."/>
            <person name="Widhalm J.R."/>
            <person name="Wisecaver J.H."/>
        </authorList>
    </citation>
    <scope>NUCLEOTIDE SEQUENCE</scope>
    <source>
        <strain evidence="11">ECLA1</strain>
    </source>
</reference>
<evidence type="ECO:0000313" key="11">
    <source>
        <dbReference type="EMBL" id="KAK3802078.1"/>
    </source>
</evidence>
<dbReference type="Gene3D" id="1.20.940.10">
    <property type="entry name" value="Functional domain of the splicing factor Prp18"/>
    <property type="match status" value="1"/>
</dbReference>
<evidence type="ECO:0000313" key="12">
    <source>
        <dbReference type="Proteomes" id="UP001283361"/>
    </source>
</evidence>
<evidence type="ECO:0000259" key="10">
    <source>
        <dbReference type="SMART" id="SM00500"/>
    </source>
</evidence>
<protein>
    <recommendedName>
        <fullName evidence="3">Pre-mRNA-splicing factor 18</fullName>
    </recommendedName>
    <alternativeName>
        <fullName evidence="8">PRP18 homolog</fullName>
    </alternativeName>
</protein>
<dbReference type="AlphaFoldDB" id="A0AAE1EDK0"/>
<evidence type="ECO:0000256" key="9">
    <source>
        <dbReference type="SAM" id="MobiDB-lite"/>
    </source>
</evidence>
<accession>A0AAE1EDK0</accession>
<evidence type="ECO:0000256" key="3">
    <source>
        <dbReference type="ARBA" id="ARBA00018242"/>
    </source>
</evidence>
<dbReference type="GO" id="GO:0005682">
    <property type="term" value="C:U5 snRNP"/>
    <property type="evidence" value="ECO:0007669"/>
    <property type="project" value="TreeGrafter"/>
</dbReference>
<dbReference type="SUPFAM" id="SSF158230">
    <property type="entry name" value="PRP4-like"/>
    <property type="match status" value="1"/>
</dbReference>
<feature type="region of interest" description="Disordered" evidence="9">
    <location>
        <begin position="37"/>
        <end position="57"/>
    </location>
</feature>
<evidence type="ECO:0000256" key="8">
    <source>
        <dbReference type="ARBA" id="ARBA00031388"/>
    </source>
</evidence>
<dbReference type="GO" id="GO:0071021">
    <property type="term" value="C:U2-type post-spliceosomal complex"/>
    <property type="evidence" value="ECO:0007669"/>
    <property type="project" value="TreeGrafter"/>
</dbReference>
<dbReference type="SMART" id="SM00500">
    <property type="entry name" value="SFM"/>
    <property type="match status" value="1"/>
</dbReference>
<dbReference type="GO" id="GO:0000350">
    <property type="term" value="P:generation of catalytic spliceosome for second transesterification step"/>
    <property type="evidence" value="ECO:0007669"/>
    <property type="project" value="TreeGrafter"/>
</dbReference>
<feature type="domain" description="Pre-mRNA processing factor 4 (PRP4)-like" evidence="10">
    <location>
        <begin position="140"/>
        <end position="191"/>
    </location>
</feature>
<organism evidence="11 12">
    <name type="scientific">Elysia crispata</name>
    <name type="common">lettuce slug</name>
    <dbReference type="NCBI Taxonomy" id="231223"/>
    <lineage>
        <taxon>Eukaryota</taxon>
        <taxon>Metazoa</taxon>
        <taxon>Spiralia</taxon>
        <taxon>Lophotrochozoa</taxon>
        <taxon>Mollusca</taxon>
        <taxon>Gastropoda</taxon>
        <taxon>Heterobranchia</taxon>
        <taxon>Euthyneura</taxon>
        <taxon>Panpulmonata</taxon>
        <taxon>Sacoglossa</taxon>
        <taxon>Placobranchoidea</taxon>
        <taxon>Plakobranchidae</taxon>
        <taxon>Elysia</taxon>
    </lineage>
</organism>
<keyword evidence="5" id="KW-0747">Spliceosome</keyword>
<dbReference type="PANTHER" id="PTHR13007">
    <property type="entry name" value="PRE-MRNA SPLICING FACTOR-RELATED"/>
    <property type="match status" value="1"/>
</dbReference>
<evidence type="ECO:0000256" key="7">
    <source>
        <dbReference type="ARBA" id="ARBA00023242"/>
    </source>
</evidence>
<keyword evidence="12" id="KW-1185">Reference proteome</keyword>
<evidence type="ECO:0000256" key="6">
    <source>
        <dbReference type="ARBA" id="ARBA00023187"/>
    </source>
</evidence>
<feature type="compositionally biased region" description="Polar residues" evidence="9">
    <location>
        <begin position="109"/>
        <end position="136"/>
    </location>
</feature>
<evidence type="ECO:0000256" key="2">
    <source>
        <dbReference type="ARBA" id="ARBA00008137"/>
    </source>
</evidence>
<gene>
    <name evidence="11" type="ORF">RRG08_049969</name>
</gene>
<dbReference type="FunFam" id="1.20.940.10:FF:000002">
    <property type="entry name" value="Pre-mRNA processing factor 18"/>
    <property type="match status" value="1"/>
</dbReference>
<evidence type="ECO:0000256" key="1">
    <source>
        <dbReference type="ARBA" id="ARBA00004123"/>
    </source>
</evidence>
<dbReference type="InterPro" id="IPR036285">
    <property type="entry name" value="PRP4-like_sf"/>
</dbReference>
<dbReference type="GO" id="GO:0046540">
    <property type="term" value="C:U4/U6 x U5 tri-snRNP complex"/>
    <property type="evidence" value="ECO:0007669"/>
    <property type="project" value="TreeGrafter"/>
</dbReference>
<dbReference type="Gene3D" id="4.10.280.110">
    <property type="entry name" value="Pre-mRNA processing factor 4 domain"/>
    <property type="match status" value="1"/>
</dbReference>
<sequence length="408" mass="47127">MGNTATALARTDHASRLSRTALHADEEREHRDLELRSVQLRRESSQHKKTRQPKVTNSTMEALKAEIERKKRQMQETSLIHDPKRKYFKRADLVAKQTEEYWKKHSNLIKPNSGSQNEDGQESSLFGENGPTNSERANLMSRKEVIKKLRERGEPIRLFGEEDIDAYKRLKKLETTGQDIKEGGFSNDFQAAMEKVDQDYLNEIIKSSDGDEASKSVDVSVKDDGTTQEDIIRLRQELGTGDKDRDHEIILTFFKYVLKKWGEQLNERTPDEKRNIRGKMASATHSQTVSYLKPLFRKLKRKDVDHGLLESIVEIVQFMMDRNYIRANDSYLEMAIGNAPWPIGVTMVGIHARTGREKISSRYVAHVLNDETQRKYIQAVKRLMTQCQILFPTDPSRSYNYLRPPNAS</sequence>
<feature type="region of interest" description="Disordered" evidence="9">
    <location>
        <begin position="105"/>
        <end position="137"/>
    </location>
</feature>
<dbReference type="PANTHER" id="PTHR13007:SF19">
    <property type="entry name" value="PRE-MRNA-SPLICING FACTOR 18"/>
    <property type="match status" value="1"/>
</dbReference>
<dbReference type="InterPro" id="IPR004098">
    <property type="entry name" value="Prp18"/>
</dbReference>
<dbReference type="Proteomes" id="UP001283361">
    <property type="component" value="Unassembled WGS sequence"/>
</dbReference>
<keyword evidence="4" id="KW-0507">mRNA processing</keyword>
<name>A0AAE1EDK0_9GAST</name>
<keyword evidence="6" id="KW-0508">mRNA splicing</keyword>
<evidence type="ECO:0000256" key="5">
    <source>
        <dbReference type="ARBA" id="ARBA00022728"/>
    </source>
</evidence>
<dbReference type="InterPro" id="IPR014906">
    <property type="entry name" value="PRP4-like"/>
</dbReference>
<dbReference type="SUPFAM" id="SSF47938">
    <property type="entry name" value="Functional domain of the splicing factor Prp18"/>
    <property type="match status" value="1"/>
</dbReference>